<evidence type="ECO:0000256" key="16">
    <source>
        <dbReference type="ARBA" id="ARBA00044981"/>
    </source>
</evidence>
<accession>A0A6A6XCY9</accession>
<evidence type="ECO:0000256" key="11">
    <source>
        <dbReference type="ARBA" id="ARBA00023128"/>
    </source>
</evidence>
<keyword evidence="8" id="KW-0106">Calcium</keyword>
<evidence type="ECO:0000256" key="1">
    <source>
        <dbReference type="ARBA" id="ARBA00004448"/>
    </source>
</evidence>
<keyword evidence="7" id="KW-0999">Mitochondrion inner membrane</keyword>
<keyword evidence="5" id="KW-0107">Calcium channel</keyword>
<evidence type="ECO:0000256" key="5">
    <source>
        <dbReference type="ARBA" id="ARBA00022673"/>
    </source>
</evidence>
<dbReference type="GO" id="GO:0005262">
    <property type="term" value="F:calcium channel activity"/>
    <property type="evidence" value="ECO:0007669"/>
    <property type="project" value="UniProtKB-KW"/>
</dbReference>
<evidence type="ECO:0000256" key="15">
    <source>
        <dbReference type="ARBA" id="ARBA00044966"/>
    </source>
</evidence>
<evidence type="ECO:0000256" key="3">
    <source>
        <dbReference type="ARBA" id="ARBA00022448"/>
    </source>
</evidence>
<protein>
    <recommendedName>
        <fullName evidence="16">Calcium uniporter protein, mitochondrial</fullName>
    </recommendedName>
</protein>
<dbReference type="PANTHER" id="PTHR13462">
    <property type="entry name" value="CALCIUM UNIPORTER PROTEIN, MITOCHONDRIAL"/>
    <property type="match status" value="1"/>
</dbReference>
<evidence type="ECO:0000256" key="2">
    <source>
        <dbReference type="ARBA" id="ARBA00005653"/>
    </source>
</evidence>
<evidence type="ECO:0000313" key="21">
    <source>
        <dbReference type="EMBL" id="KAF2793883.1"/>
    </source>
</evidence>
<dbReference type="GO" id="GO:0036444">
    <property type="term" value="P:calcium import into the mitochondrion"/>
    <property type="evidence" value="ECO:0007669"/>
    <property type="project" value="TreeGrafter"/>
</dbReference>
<evidence type="ECO:0000256" key="12">
    <source>
        <dbReference type="ARBA" id="ARBA00023136"/>
    </source>
</evidence>
<dbReference type="EMBL" id="MU001911">
    <property type="protein sequence ID" value="KAF2793883.1"/>
    <property type="molecule type" value="Genomic_DNA"/>
</dbReference>
<evidence type="ECO:0000256" key="13">
    <source>
        <dbReference type="ARBA" id="ARBA00023303"/>
    </source>
</evidence>
<dbReference type="Proteomes" id="UP000799757">
    <property type="component" value="Unassembled WGS sequence"/>
</dbReference>
<evidence type="ECO:0000256" key="4">
    <source>
        <dbReference type="ARBA" id="ARBA00022568"/>
    </source>
</evidence>
<keyword evidence="22" id="KW-1185">Reference proteome</keyword>
<comment type="subunit">
    <text evidence="15">Homotetramer, assembles in a dimer or dimers configuration with two interfaces.</text>
</comment>
<feature type="transmembrane region" description="Helical" evidence="19">
    <location>
        <begin position="425"/>
        <end position="443"/>
    </location>
</feature>
<organism evidence="21 22">
    <name type="scientific">Melanomma pulvis-pyrius CBS 109.77</name>
    <dbReference type="NCBI Taxonomy" id="1314802"/>
    <lineage>
        <taxon>Eukaryota</taxon>
        <taxon>Fungi</taxon>
        <taxon>Dikarya</taxon>
        <taxon>Ascomycota</taxon>
        <taxon>Pezizomycotina</taxon>
        <taxon>Dothideomycetes</taxon>
        <taxon>Pleosporomycetidae</taxon>
        <taxon>Pleosporales</taxon>
        <taxon>Melanommataceae</taxon>
        <taxon>Melanomma</taxon>
    </lineage>
</organism>
<feature type="region of interest" description="Disordered" evidence="18">
    <location>
        <begin position="203"/>
        <end position="314"/>
    </location>
</feature>
<proteinExistence type="inferred from homology"/>
<feature type="region of interest" description="Disordered" evidence="18">
    <location>
        <begin position="104"/>
        <end position="124"/>
    </location>
</feature>
<dbReference type="GO" id="GO:0051560">
    <property type="term" value="P:mitochondrial calcium ion homeostasis"/>
    <property type="evidence" value="ECO:0007669"/>
    <property type="project" value="InterPro"/>
</dbReference>
<keyword evidence="9 19" id="KW-1133">Transmembrane helix</keyword>
<dbReference type="GO" id="GO:1990246">
    <property type="term" value="C:uniplex complex"/>
    <property type="evidence" value="ECO:0007669"/>
    <property type="project" value="TreeGrafter"/>
</dbReference>
<evidence type="ECO:0000259" key="20">
    <source>
        <dbReference type="Pfam" id="PF04678"/>
    </source>
</evidence>
<evidence type="ECO:0000256" key="10">
    <source>
        <dbReference type="ARBA" id="ARBA00023065"/>
    </source>
</evidence>
<reference evidence="21" key="1">
    <citation type="journal article" date="2020" name="Stud. Mycol.">
        <title>101 Dothideomycetes genomes: a test case for predicting lifestyles and emergence of pathogens.</title>
        <authorList>
            <person name="Haridas S."/>
            <person name="Albert R."/>
            <person name="Binder M."/>
            <person name="Bloem J."/>
            <person name="Labutti K."/>
            <person name="Salamov A."/>
            <person name="Andreopoulos B."/>
            <person name="Baker S."/>
            <person name="Barry K."/>
            <person name="Bills G."/>
            <person name="Bluhm B."/>
            <person name="Cannon C."/>
            <person name="Castanera R."/>
            <person name="Culley D."/>
            <person name="Daum C."/>
            <person name="Ezra D."/>
            <person name="Gonzalez J."/>
            <person name="Henrissat B."/>
            <person name="Kuo A."/>
            <person name="Liang C."/>
            <person name="Lipzen A."/>
            <person name="Lutzoni F."/>
            <person name="Magnuson J."/>
            <person name="Mondo S."/>
            <person name="Nolan M."/>
            <person name="Ohm R."/>
            <person name="Pangilinan J."/>
            <person name="Park H.-J."/>
            <person name="Ramirez L."/>
            <person name="Alfaro M."/>
            <person name="Sun H."/>
            <person name="Tritt A."/>
            <person name="Yoshinaga Y."/>
            <person name="Zwiers L.-H."/>
            <person name="Turgeon B."/>
            <person name="Goodwin S."/>
            <person name="Spatafora J."/>
            <person name="Crous P."/>
            <person name="Grigoriev I."/>
        </authorList>
    </citation>
    <scope>NUCLEOTIDE SEQUENCE</scope>
    <source>
        <strain evidence="21">CBS 109.77</strain>
    </source>
</reference>
<evidence type="ECO:0000313" key="22">
    <source>
        <dbReference type="Proteomes" id="UP000799757"/>
    </source>
</evidence>
<gene>
    <name evidence="21" type="ORF">K505DRAFT_276199</name>
</gene>
<sequence>MKPRISTLVSLSRVPVCPRAITSPLLFRALPTSDLQRDAKPTSYSQLRSFTTTRHYLRPEGEKFNGYDNSNARPAAELDHKVTREEKADFEKKLEADKGKQIRTPWHREGSDTPPVARQRSAGAMTKGKLLTTPSRMLKLILPLTTRDTNTDRKDLEPLALLVHPQQPLSYLERLIQAELPTLKTEDGKEKIPAVYFRAEDSMQDELEPSKPQETPVQDPDSEGKGKEEDDSFERADEIRINGKTEKTGKLNQKKKDESQGAEAKKVDETHARLNRRTPEEASSMRGGHGEGGVESYSGLGQEAPADKEASRKFVRWSSSTEIGDFIRDAARGQEFAVEIEGAPHDIRVGVPSFNDRTYYLRMRLRKTSTKISDMAEVKKECDALAHKAAQRVAMGGFAILCGWWGLVYRLTFNTDLGWDVMEPVTYLVGLSTLIGGYVWFLYHNREVSYKSAMNFTISRRQSKLYNARGFDLRKWEMLIEDGNALRKEIKAVANEYDVEWDELHDEKDEKVAEALREHREKKNGKKKDDGDGDAGKADGPAKGDD</sequence>
<feature type="transmembrane region" description="Helical" evidence="19">
    <location>
        <begin position="393"/>
        <end position="413"/>
    </location>
</feature>
<feature type="domain" description="Calcium uniporter protein C-terminal" evidence="20">
    <location>
        <begin position="360"/>
        <end position="478"/>
    </location>
</feature>
<comment type="catalytic activity">
    <reaction evidence="14">
        <text>Ca(2+)(in) = Ca(2+)(out)</text>
        <dbReference type="Rhea" id="RHEA:29671"/>
        <dbReference type="ChEBI" id="CHEBI:29108"/>
    </reaction>
</comment>
<keyword evidence="11" id="KW-0496">Mitochondrion</keyword>
<keyword evidence="3" id="KW-0813">Transport</keyword>
<evidence type="ECO:0000256" key="8">
    <source>
        <dbReference type="ARBA" id="ARBA00022837"/>
    </source>
</evidence>
<evidence type="ECO:0000256" key="6">
    <source>
        <dbReference type="ARBA" id="ARBA00022692"/>
    </source>
</evidence>
<dbReference type="Pfam" id="PF04678">
    <property type="entry name" value="MCU"/>
    <property type="match status" value="1"/>
</dbReference>
<dbReference type="PANTHER" id="PTHR13462:SF10">
    <property type="entry name" value="CALCIUM UNIPORTER PROTEIN, MITOCHONDRIAL"/>
    <property type="match status" value="1"/>
</dbReference>
<keyword evidence="10" id="KW-0406">Ion transport</keyword>
<dbReference type="OrthoDB" id="278338at2759"/>
<feature type="compositionally biased region" description="Basic and acidic residues" evidence="18">
    <location>
        <begin position="222"/>
        <end position="280"/>
    </location>
</feature>
<keyword evidence="12 19" id="KW-0472">Membrane</keyword>
<evidence type="ECO:0000256" key="18">
    <source>
        <dbReference type="SAM" id="MobiDB-lite"/>
    </source>
</evidence>
<keyword evidence="13" id="KW-0407">Ion channel</keyword>
<comment type="similarity">
    <text evidence="2">Belongs to the MCU (TC 1.A.77) family.</text>
</comment>
<dbReference type="AlphaFoldDB" id="A0A6A6XCY9"/>
<keyword evidence="6 19" id="KW-0812">Transmembrane</keyword>
<evidence type="ECO:0000256" key="9">
    <source>
        <dbReference type="ARBA" id="ARBA00022989"/>
    </source>
</evidence>
<comment type="function">
    <text evidence="17">Highly selective calcium channel localized to the inner mitochondrial membrane, which mediates calcium uptake into the mitochondrial matrix. Mitochondrial calcium homeostasis plays key roles in cellular physiology and regulates ATP production, cytoplasmic calcium signals and activation of cell death pathways. Sufficient to operate as a pore-forming channel without the need of calcium-sensor or auxiliary subunit.</text>
</comment>
<dbReference type="GO" id="GO:0015292">
    <property type="term" value="F:uniporter activity"/>
    <property type="evidence" value="ECO:0007669"/>
    <property type="project" value="TreeGrafter"/>
</dbReference>
<evidence type="ECO:0000256" key="17">
    <source>
        <dbReference type="ARBA" id="ARBA00045938"/>
    </source>
</evidence>
<keyword evidence="4" id="KW-0109">Calcium transport</keyword>
<dbReference type="InterPro" id="IPR006769">
    <property type="entry name" value="MCU_C"/>
</dbReference>
<evidence type="ECO:0000256" key="19">
    <source>
        <dbReference type="SAM" id="Phobius"/>
    </source>
</evidence>
<name>A0A6A6XCY9_9PLEO</name>
<comment type="subcellular location">
    <subcellularLocation>
        <location evidence="1">Mitochondrion inner membrane</location>
        <topology evidence="1">Multi-pass membrane protein</topology>
    </subcellularLocation>
</comment>
<evidence type="ECO:0000256" key="7">
    <source>
        <dbReference type="ARBA" id="ARBA00022792"/>
    </source>
</evidence>
<feature type="region of interest" description="Disordered" evidence="18">
    <location>
        <begin position="512"/>
        <end position="546"/>
    </location>
</feature>
<evidence type="ECO:0000256" key="14">
    <source>
        <dbReference type="ARBA" id="ARBA00036634"/>
    </source>
</evidence>
<dbReference type="InterPro" id="IPR039055">
    <property type="entry name" value="MCU_fam"/>
</dbReference>